<dbReference type="PANTHER" id="PTHR24305">
    <property type="entry name" value="CYTOCHROME P450"/>
    <property type="match status" value="1"/>
</dbReference>
<dbReference type="Pfam" id="PF00067">
    <property type="entry name" value="p450"/>
    <property type="match status" value="1"/>
</dbReference>
<comment type="similarity">
    <text evidence="1">Belongs to the cytochrome P450 family.</text>
</comment>
<dbReference type="InterPro" id="IPR050121">
    <property type="entry name" value="Cytochrome_P450_monoxygenase"/>
</dbReference>
<dbReference type="InterPro" id="IPR036396">
    <property type="entry name" value="Cyt_P450_sf"/>
</dbReference>
<dbReference type="RefSeq" id="WP_109278503.1">
    <property type="nucleotide sequence ID" value="NZ_JBFAUK010000002.1"/>
</dbReference>
<dbReference type="SUPFAM" id="SSF48264">
    <property type="entry name" value="Cytochrome P450"/>
    <property type="match status" value="1"/>
</dbReference>
<keyword evidence="3" id="KW-1185">Reference proteome</keyword>
<evidence type="ECO:0000256" key="1">
    <source>
        <dbReference type="ARBA" id="ARBA00010617"/>
    </source>
</evidence>
<dbReference type="EMBL" id="JBFAUK010000002">
    <property type="protein sequence ID" value="MEV5505317.1"/>
    <property type="molecule type" value="Genomic_DNA"/>
</dbReference>
<dbReference type="InterPro" id="IPR002401">
    <property type="entry name" value="Cyt_P450_E_grp-I"/>
</dbReference>
<dbReference type="Proteomes" id="UP001552594">
    <property type="component" value="Unassembled WGS sequence"/>
</dbReference>
<proteinExistence type="inferred from homology"/>
<dbReference type="PRINTS" id="PR00463">
    <property type="entry name" value="EP450I"/>
</dbReference>
<sequence>MRTSCTWAQAPGALPWFGHALPLLHDPLRFFASLPRFGDLVQVRAGPYRAVVVCDPELTRQVLLNDRLFDKGGPLYDRIREVAGDGLASCPYRRHRRQRRLIQPAFHPARLPGYARVMTARIAEVTDRRQDGQVIDVMAETLQISARVTAAALFGDRVPATALGRLIEDFAVVVAGIPGRALMPWPVDRLPTPGNRRYDRARARLREALQRLILEGRTDDPQEGSLLSLLLTPDAEGERGLSDGEILDQLVTFFAAAMETTAATLAWALHLLARHPEVEHRVRAEVAAMAGDGPVGHHHLDGLELTGRVIAETLRIRPPVWLLNRTTTADTRLGGHPPPAGTTVVFSAHLLHHRAGLYPEPERFLPDRWLGTAPQRLSGAYIPFGGARKCVGDSFALAETALALAAIVSRWRLEPLSPPGDQAVRPVPRLVLSPRRLPMRLIRAADPKPP</sequence>
<accession>A0ABV3JS63</accession>
<dbReference type="PANTHER" id="PTHR24305:SF166">
    <property type="entry name" value="CYTOCHROME P450 12A4, MITOCHONDRIAL-RELATED"/>
    <property type="match status" value="1"/>
</dbReference>
<gene>
    <name evidence="2" type="ORF">AB0L16_02415</name>
</gene>
<protein>
    <submittedName>
        <fullName evidence="2">Cytochrome P450</fullName>
    </submittedName>
</protein>
<organism evidence="2 3">
    <name type="scientific">Streptomyces orinoci</name>
    <name type="common">Streptoverticillium orinoci</name>
    <dbReference type="NCBI Taxonomy" id="67339"/>
    <lineage>
        <taxon>Bacteria</taxon>
        <taxon>Bacillati</taxon>
        <taxon>Actinomycetota</taxon>
        <taxon>Actinomycetes</taxon>
        <taxon>Kitasatosporales</taxon>
        <taxon>Streptomycetaceae</taxon>
        <taxon>Streptomyces</taxon>
    </lineage>
</organism>
<dbReference type="PRINTS" id="PR00385">
    <property type="entry name" value="P450"/>
</dbReference>
<dbReference type="Gene3D" id="1.10.630.10">
    <property type="entry name" value="Cytochrome P450"/>
    <property type="match status" value="1"/>
</dbReference>
<name>A0ABV3JS63_STRON</name>
<dbReference type="InterPro" id="IPR001128">
    <property type="entry name" value="Cyt_P450"/>
</dbReference>
<comment type="caution">
    <text evidence="2">The sequence shown here is derived from an EMBL/GenBank/DDBJ whole genome shotgun (WGS) entry which is preliminary data.</text>
</comment>
<reference evidence="2 3" key="1">
    <citation type="submission" date="2024-06" db="EMBL/GenBank/DDBJ databases">
        <title>The Natural Products Discovery Center: Release of the First 8490 Sequenced Strains for Exploring Actinobacteria Biosynthetic Diversity.</title>
        <authorList>
            <person name="Kalkreuter E."/>
            <person name="Kautsar S.A."/>
            <person name="Yang D."/>
            <person name="Bader C.D."/>
            <person name="Teijaro C.N."/>
            <person name="Fluegel L."/>
            <person name="Davis C.M."/>
            <person name="Simpson J.R."/>
            <person name="Lauterbach L."/>
            <person name="Steele A.D."/>
            <person name="Gui C."/>
            <person name="Meng S."/>
            <person name="Li G."/>
            <person name="Viehrig K."/>
            <person name="Ye F."/>
            <person name="Su P."/>
            <person name="Kiefer A.F."/>
            <person name="Nichols A."/>
            <person name="Cepeda A.J."/>
            <person name="Yan W."/>
            <person name="Fan B."/>
            <person name="Jiang Y."/>
            <person name="Adhikari A."/>
            <person name="Zheng C.-J."/>
            <person name="Schuster L."/>
            <person name="Cowan T.M."/>
            <person name="Smanski M.J."/>
            <person name="Chevrette M.G."/>
            <person name="De Carvalho L.P.S."/>
            <person name="Shen B."/>
        </authorList>
    </citation>
    <scope>NUCLEOTIDE SEQUENCE [LARGE SCALE GENOMIC DNA]</scope>
    <source>
        <strain evidence="2 3">NPDC052347</strain>
    </source>
</reference>
<evidence type="ECO:0000313" key="2">
    <source>
        <dbReference type="EMBL" id="MEV5505317.1"/>
    </source>
</evidence>
<evidence type="ECO:0000313" key="3">
    <source>
        <dbReference type="Proteomes" id="UP001552594"/>
    </source>
</evidence>